<evidence type="ECO:0000313" key="2">
    <source>
        <dbReference type="EMBL" id="PIC42253.1"/>
    </source>
</evidence>
<reference evidence="3" key="1">
    <citation type="submission" date="2017-10" db="EMBL/GenBank/DDBJ databases">
        <title>Rapid genome shrinkage in a self-fertile nematode reveals novel sperm competition proteins.</title>
        <authorList>
            <person name="Yin D."/>
            <person name="Schwarz E.M."/>
            <person name="Thomas C.G."/>
            <person name="Felde R.L."/>
            <person name="Korf I.F."/>
            <person name="Cutter A.D."/>
            <person name="Schartner C.M."/>
            <person name="Ralston E.J."/>
            <person name="Meyer B.J."/>
            <person name="Haag E.S."/>
        </authorList>
    </citation>
    <scope>NUCLEOTIDE SEQUENCE [LARGE SCALE GENOMIC DNA]</scope>
    <source>
        <strain evidence="3">JU1422</strain>
    </source>
</reference>
<sequence length="227" mass="25288">MPRGNRSQLPAVAFSVEHGEEAEGENSMDSSSEEENSNHVEEEVFNDFEIDVDKTSEDGTGSDVVHRVRTVSDEVLTFLGTACMDRMTDSGVQRMICSQPPNVRDEVLHLWKTGFSGLSRHFICNQCGQDVLERTSCCGDVLTYFRVGGYSQLEDITKENLEDILKLRADLRTGKEKNHNLCGDFLKTLWQSENGDMLKISLIGSIDGVSLNGNTKYCEVKGFNSSM</sequence>
<dbReference type="Pfam" id="PF06869">
    <property type="entry name" value="DUF1258"/>
    <property type="match status" value="1"/>
</dbReference>
<dbReference type="Proteomes" id="UP000230233">
    <property type="component" value="Chromosome III"/>
</dbReference>
<feature type="region of interest" description="Disordered" evidence="1">
    <location>
        <begin position="1"/>
        <end position="40"/>
    </location>
</feature>
<evidence type="ECO:0000313" key="3">
    <source>
        <dbReference type="Proteomes" id="UP000230233"/>
    </source>
</evidence>
<evidence type="ECO:0000256" key="1">
    <source>
        <dbReference type="SAM" id="MobiDB-lite"/>
    </source>
</evidence>
<dbReference type="OrthoDB" id="5869659at2759"/>
<keyword evidence="3" id="KW-1185">Reference proteome</keyword>
<dbReference type="InterPro" id="IPR009667">
    <property type="entry name" value="DUF1258"/>
</dbReference>
<proteinExistence type="predicted"/>
<comment type="caution">
    <text evidence="2">The sequence shown here is derived from an EMBL/GenBank/DDBJ whole genome shotgun (WGS) entry which is preliminary data.</text>
</comment>
<dbReference type="AlphaFoldDB" id="A0A2G5US25"/>
<dbReference type="EMBL" id="PDUG01000003">
    <property type="protein sequence ID" value="PIC42253.1"/>
    <property type="molecule type" value="Genomic_DNA"/>
</dbReference>
<feature type="compositionally biased region" description="Acidic residues" evidence="1">
    <location>
        <begin position="20"/>
        <end position="35"/>
    </location>
</feature>
<organism evidence="2 3">
    <name type="scientific">Caenorhabditis nigoni</name>
    <dbReference type="NCBI Taxonomy" id="1611254"/>
    <lineage>
        <taxon>Eukaryota</taxon>
        <taxon>Metazoa</taxon>
        <taxon>Ecdysozoa</taxon>
        <taxon>Nematoda</taxon>
        <taxon>Chromadorea</taxon>
        <taxon>Rhabditida</taxon>
        <taxon>Rhabditina</taxon>
        <taxon>Rhabditomorpha</taxon>
        <taxon>Rhabditoidea</taxon>
        <taxon>Rhabditidae</taxon>
        <taxon>Peloderinae</taxon>
        <taxon>Caenorhabditis</taxon>
    </lineage>
</organism>
<accession>A0A2G5US25</accession>
<protein>
    <submittedName>
        <fullName evidence="2">Uncharacterized protein</fullName>
    </submittedName>
</protein>
<gene>
    <name evidence="2" type="primary">Cnig_chr_III.g9388</name>
    <name evidence="2" type="ORF">B9Z55_009388</name>
</gene>
<name>A0A2G5US25_9PELO</name>